<protein>
    <submittedName>
        <fullName evidence="4">CBS domain-containing protein</fullName>
    </submittedName>
</protein>
<feature type="domain" description="CBS" evidence="3">
    <location>
        <begin position="73"/>
        <end position="128"/>
    </location>
</feature>
<dbReference type="PANTHER" id="PTHR43080:SF2">
    <property type="entry name" value="CBS DOMAIN-CONTAINING PROTEIN"/>
    <property type="match status" value="1"/>
</dbReference>
<dbReference type="InterPro" id="IPR051257">
    <property type="entry name" value="Diverse_CBS-Domain"/>
</dbReference>
<dbReference type="InterPro" id="IPR000644">
    <property type="entry name" value="CBS_dom"/>
</dbReference>
<gene>
    <name evidence="4" type="ORF">IAB74_04280</name>
</gene>
<dbReference type="PROSITE" id="PS51371">
    <property type="entry name" value="CBS"/>
    <property type="match status" value="2"/>
</dbReference>
<dbReference type="InterPro" id="IPR046342">
    <property type="entry name" value="CBS_dom_sf"/>
</dbReference>
<dbReference type="CDD" id="cd04622">
    <property type="entry name" value="CBS_pair_HRP1_like"/>
    <property type="match status" value="1"/>
</dbReference>
<organism evidence="4 5">
    <name type="scientific">Candidatus Faecousia excrementigallinarum</name>
    <dbReference type="NCBI Taxonomy" id="2840806"/>
    <lineage>
        <taxon>Bacteria</taxon>
        <taxon>Bacillati</taxon>
        <taxon>Bacillota</taxon>
        <taxon>Clostridia</taxon>
        <taxon>Eubacteriales</taxon>
        <taxon>Oscillospiraceae</taxon>
        <taxon>Faecousia</taxon>
    </lineage>
</organism>
<dbReference type="Pfam" id="PF00571">
    <property type="entry name" value="CBS"/>
    <property type="match status" value="2"/>
</dbReference>
<proteinExistence type="predicted"/>
<dbReference type="Gene3D" id="3.10.580.10">
    <property type="entry name" value="CBS-domain"/>
    <property type="match status" value="1"/>
</dbReference>
<reference evidence="4" key="1">
    <citation type="submission" date="2020-10" db="EMBL/GenBank/DDBJ databases">
        <authorList>
            <person name="Gilroy R."/>
        </authorList>
    </citation>
    <scope>NUCLEOTIDE SEQUENCE</scope>
    <source>
        <strain evidence="4">13361</strain>
    </source>
</reference>
<evidence type="ECO:0000256" key="2">
    <source>
        <dbReference type="PROSITE-ProRule" id="PRU00703"/>
    </source>
</evidence>
<sequence length="143" mass="15055">MKVEQIMSTPAISVQKGESVEVAARVLARYNIGILPVCKADGTLCGLVTDRDLVTRCLATGKTPGNTRVEEVMTGRVLTVAPDMEAGVAAHYMGRKQVRRLPVVEAGKLKGMVSLGDLAARDESVMDAADALADITSGITQGE</sequence>
<feature type="domain" description="CBS" evidence="3">
    <location>
        <begin position="7"/>
        <end position="63"/>
    </location>
</feature>
<dbReference type="Proteomes" id="UP000886796">
    <property type="component" value="Unassembled WGS sequence"/>
</dbReference>
<evidence type="ECO:0000256" key="1">
    <source>
        <dbReference type="ARBA" id="ARBA00023122"/>
    </source>
</evidence>
<accession>A0A9D1CM60</accession>
<keyword evidence="1 2" id="KW-0129">CBS domain</keyword>
<evidence type="ECO:0000313" key="4">
    <source>
        <dbReference type="EMBL" id="HIQ67713.1"/>
    </source>
</evidence>
<evidence type="ECO:0000259" key="3">
    <source>
        <dbReference type="PROSITE" id="PS51371"/>
    </source>
</evidence>
<dbReference type="PANTHER" id="PTHR43080">
    <property type="entry name" value="CBS DOMAIN-CONTAINING PROTEIN CBSX3, MITOCHONDRIAL"/>
    <property type="match status" value="1"/>
</dbReference>
<dbReference type="SMART" id="SM00116">
    <property type="entry name" value="CBS"/>
    <property type="match status" value="2"/>
</dbReference>
<reference evidence="4" key="2">
    <citation type="journal article" date="2021" name="PeerJ">
        <title>Extensive microbial diversity within the chicken gut microbiome revealed by metagenomics and culture.</title>
        <authorList>
            <person name="Gilroy R."/>
            <person name="Ravi A."/>
            <person name="Getino M."/>
            <person name="Pursley I."/>
            <person name="Horton D.L."/>
            <person name="Alikhan N.F."/>
            <person name="Baker D."/>
            <person name="Gharbi K."/>
            <person name="Hall N."/>
            <person name="Watson M."/>
            <person name="Adriaenssens E.M."/>
            <person name="Foster-Nyarko E."/>
            <person name="Jarju S."/>
            <person name="Secka A."/>
            <person name="Antonio M."/>
            <person name="Oren A."/>
            <person name="Chaudhuri R.R."/>
            <person name="La Ragione R."/>
            <person name="Hildebrand F."/>
            <person name="Pallen M.J."/>
        </authorList>
    </citation>
    <scope>NUCLEOTIDE SEQUENCE</scope>
    <source>
        <strain evidence="4">13361</strain>
    </source>
</reference>
<evidence type="ECO:0000313" key="5">
    <source>
        <dbReference type="Proteomes" id="UP000886796"/>
    </source>
</evidence>
<name>A0A9D1CM60_9FIRM</name>
<dbReference type="AlphaFoldDB" id="A0A9D1CM60"/>
<comment type="caution">
    <text evidence="4">The sequence shown here is derived from an EMBL/GenBank/DDBJ whole genome shotgun (WGS) entry which is preliminary data.</text>
</comment>
<dbReference type="SUPFAM" id="SSF54631">
    <property type="entry name" value="CBS-domain pair"/>
    <property type="match status" value="1"/>
</dbReference>
<dbReference type="EMBL" id="DVFK01000061">
    <property type="protein sequence ID" value="HIQ67713.1"/>
    <property type="molecule type" value="Genomic_DNA"/>
</dbReference>